<dbReference type="EMBL" id="DF968005">
    <property type="protein sequence ID" value="GAP00100.1"/>
    <property type="molecule type" value="Genomic_DNA"/>
</dbReference>
<dbReference type="InterPro" id="IPR025856">
    <property type="entry name" value="HeH/LEM_domain"/>
</dbReference>
<dbReference type="InterPro" id="IPR020592">
    <property type="entry name" value="Ribosomal_bS16_CS"/>
</dbReference>
<accession>A0A0K8MJQ4</accession>
<sequence>MAVKIRLKRMGAKKRPFYRVVIADSRSPRDGRFIETVGTYNPIAVPAEVKLDEAKILAWLENGAQPSDTARNLLSKAGIMAKYAEQKANGSADKSAKPAKKAAAKPAAAAASATEKPTAKNKVAEIKAYLDAQGVKYAASAKKADLLDLV</sequence>
<dbReference type="PANTHER" id="PTHR12919:SF20">
    <property type="entry name" value="SMALL RIBOSOMAL SUBUNIT PROTEIN BS16M"/>
    <property type="match status" value="1"/>
</dbReference>
<feature type="compositionally biased region" description="Low complexity" evidence="4">
    <location>
        <begin position="104"/>
        <end position="116"/>
    </location>
</feature>
<reference evidence="6 7" key="1">
    <citation type="journal article" date="2015" name="BMC Genomics">
        <title>Comparative genomics of Fructobacillus spp. and Leuconostoc spp. reveals niche-specific evolution of Fructobacillus spp.</title>
        <authorList>
            <person name="Endo A."/>
            <person name="Tanizawa Y."/>
            <person name="Tanaka N."/>
            <person name="Maeno S."/>
            <person name="Kumar H."/>
            <person name="Shiwa Y."/>
            <person name="Okada S."/>
            <person name="Yoshikawa H."/>
            <person name="Dicks L."/>
            <person name="Nakagawa J."/>
            <person name="Arita M."/>
        </authorList>
    </citation>
    <scope>NUCLEOTIDE SEQUENCE [LARGE SCALE GENOMIC DNA]</scope>
    <source>
        <strain evidence="6 7">JCM 12225</strain>
    </source>
</reference>
<protein>
    <recommendedName>
        <fullName evidence="3">Small ribosomal subunit protein bS16</fullName>
    </recommendedName>
</protein>
<feature type="region of interest" description="Disordered" evidence="4">
    <location>
        <begin position="87"/>
        <end position="120"/>
    </location>
</feature>
<feature type="domain" description="HeH/LEM" evidence="5">
    <location>
        <begin position="122"/>
        <end position="150"/>
    </location>
</feature>
<dbReference type="GO" id="GO:0005737">
    <property type="term" value="C:cytoplasm"/>
    <property type="evidence" value="ECO:0007669"/>
    <property type="project" value="UniProtKB-ARBA"/>
</dbReference>
<dbReference type="GO" id="GO:0003735">
    <property type="term" value="F:structural constituent of ribosome"/>
    <property type="evidence" value="ECO:0007669"/>
    <property type="project" value="InterPro"/>
</dbReference>
<dbReference type="GO" id="GO:0015935">
    <property type="term" value="C:small ribosomal subunit"/>
    <property type="evidence" value="ECO:0007669"/>
    <property type="project" value="TreeGrafter"/>
</dbReference>
<organism evidence="6 7">
    <name type="scientific">Fructobacillus ficulneus</name>
    <dbReference type="NCBI Taxonomy" id="157463"/>
    <lineage>
        <taxon>Bacteria</taxon>
        <taxon>Bacillati</taxon>
        <taxon>Bacillota</taxon>
        <taxon>Bacilli</taxon>
        <taxon>Lactobacillales</taxon>
        <taxon>Lactobacillaceae</taxon>
        <taxon>Fructobacillus</taxon>
    </lineage>
</organism>
<dbReference type="FunFam" id="3.30.1320.10:FF:000002">
    <property type="entry name" value="30S ribosomal protein S16"/>
    <property type="match status" value="1"/>
</dbReference>
<dbReference type="OrthoDB" id="9807878at2"/>
<evidence type="ECO:0000259" key="5">
    <source>
        <dbReference type="Pfam" id="PF12949"/>
    </source>
</evidence>
<dbReference type="PROSITE" id="PS00732">
    <property type="entry name" value="RIBOSOMAL_S16"/>
    <property type="match status" value="1"/>
</dbReference>
<dbReference type="Pfam" id="PF00886">
    <property type="entry name" value="Ribosomal_S16"/>
    <property type="match status" value="1"/>
</dbReference>
<dbReference type="STRING" id="157463.GCA_001047075_01013"/>
<keyword evidence="2 3" id="KW-0687">Ribonucleoprotein</keyword>
<keyword evidence="1 3" id="KW-0689">Ribosomal protein</keyword>
<evidence type="ECO:0000256" key="3">
    <source>
        <dbReference type="HAMAP-Rule" id="MF_00385"/>
    </source>
</evidence>
<dbReference type="AlphaFoldDB" id="A0A0K8MJQ4"/>
<dbReference type="Gene3D" id="1.10.720.30">
    <property type="entry name" value="SAP domain"/>
    <property type="match status" value="1"/>
</dbReference>
<gene>
    <name evidence="3 6" type="primary">rpsP</name>
    <name evidence="6" type="ORF">FFIC_281060</name>
</gene>
<dbReference type="PANTHER" id="PTHR12919">
    <property type="entry name" value="30S RIBOSOMAL PROTEIN S16"/>
    <property type="match status" value="1"/>
</dbReference>
<dbReference type="InterPro" id="IPR036361">
    <property type="entry name" value="SAP_dom_sf"/>
</dbReference>
<dbReference type="InterPro" id="IPR000307">
    <property type="entry name" value="Ribosomal_bS16"/>
</dbReference>
<evidence type="ECO:0000313" key="6">
    <source>
        <dbReference type="EMBL" id="GAP00100.1"/>
    </source>
</evidence>
<evidence type="ECO:0000313" key="7">
    <source>
        <dbReference type="Proteomes" id="UP000253891"/>
    </source>
</evidence>
<dbReference type="Pfam" id="PF12949">
    <property type="entry name" value="HeH"/>
    <property type="match status" value="1"/>
</dbReference>
<dbReference type="RefSeq" id="WP_061993450.1">
    <property type="nucleotide sequence ID" value="NZ_DF968005.1"/>
</dbReference>
<comment type="similarity">
    <text evidence="3">Belongs to the bacterial ribosomal protein bS16 family.</text>
</comment>
<dbReference type="SUPFAM" id="SSF54565">
    <property type="entry name" value="Ribosomal protein S16"/>
    <property type="match status" value="1"/>
</dbReference>
<evidence type="ECO:0000256" key="2">
    <source>
        <dbReference type="ARBA" id="ARBA00023274"/>
    </source>
</evidence>
<dbReference type="Gene3D" id="3.30.1320.10">
    <property type="match status" value="1"/>
</dbReference>
<name>A0A0K8MJQ4_9LACO</name>
<dbReference type="NCBIfam" id="TIGR00002">
    <property type="entry name" value="S16"/>
    <property type="match status" value="1"/>
</dbReference>
<proteinExistence type="inferred from homology"/>
<keyword evidence="7" id="KW-1185">Reference proteome</keyword>
<evidence type="ECO:0000256" key="1">
    <source>
        <dbReference type="ARBA" id="ARBA00022980"/>
    </source>
</evidence>
<dbReference type="HAMAP" id="MF_00385">
    <property type="entry name" value="Ribosomal_bS16"/>
    <property type="match status" value="1"/>
</dbReference>
<dbReference type="InterPro" id="IPR023803">
    <property type="entry name" value="Ribosomal_bS16_dom_sf"/>
</dbReference>
<evidence type="ECO:0000256" key="4">
    <source>
        <dbReference type="SAM" id="MobiDB-lite"/>
    </source>
</evidence>
<dbReference type="Proteomes" id="UP000253891">
    <property type="component" value="Unassembled WGS sequence"/>
</dbReference>
<dbReference type="GO" id="GO:0006412">
    <property type="term" value="P:translation"/>
    <property type="evidence" value="ECO:0007669"/>
    <property type="project" value="UniProtKB-UniRule"/>
</dbReference>